<accession>A0A8J9YTJ2</accession>
<protein>
    <submittedName>
        <fullName evidence="8">IGSF9B protein</fullName>
    </submittedName>
</protein>
<evidence type="ECO:0000259" key="7">
    <source>
        <dbReference type="PROSITE" id="PS50835"/>
    </source>
</evidence>
<dbReference type="OrthoDB" id="10012075at2759"/>
<dbReference type="InterPro" id="IPR036179">
    <property type="entry name" value="Ig-like_dom_sf"/>
</dbReference>
<keyword evidence="6" id="KW-0732">Signal</keyword>
<dbReference type="InterPro" id="IPR007110">
    <property type="entry name" value="Ig-like_dom"/>
</dbReference>
<feature type="domain" description="Ig-like" evidence="7">
    <location>
        <begin position="148"/>
        <end position="236"/>
    </location>
</feature>
<dbReference type="GO" id="GO:0050839">
    <property type="term" value="F:cell adhesion molecule binding"/>
    <property type="evidence" value="ECO:0007669"/>
    <property type="project" value="TreeGrafter"/>
</dbReference>
<dbReference type="AlphaFoldDB" id="A0A8J9YTJ2"/>
<dbReference type="Pfam" id="PF13927">
    <property type="entry name" value="Ig_3"/>
    <property type="match status" value="1"/>
</dbReference>
<dbReference type="SMART" id="SM00408">
    <property type="entry name" value="IGc2"/>
    <property type="match status" value="1"/>
</dbReference>
<dbReference type="SMART" id="SM00409">
    <property type="entry name" value="IG"/>
    <property type="match status" value="2"/>
</dbReference>
<keyword evidence="9" id="KW-1185">Reference proteome</keyword>
<keyword evidence="2" id="KW-0472">Membrane</keyword>
<dbReference type="PROSITE" id="PS50835">
    <property type="entry name" value="IG_LIKE"/>
    <property type="match status" value="1"/>
</dbReference>
<evidence type="ECO:0000313" key="8">
    <source>
        <dbReference type="EMBL" id="CAH1241474.1"/>
    </source>
</evidence>
<reference evidence="8" key="1">
    <citation type="submission" date="2022-01" db="EMBL/GenBank/DDBJ databases">
        <authorList>
            <person name="Braso-Vives M."/>
        </authorList>
    </citation>
    <scope>NUCLEOTIDE SEQUENCE</scope>
</reference>
<evidence type="ECO:0000256" key="1">
    <source>
        <dbReference type="ARBA" id="ARBA00004479"/>
    </source>
</evidence>
<dbReference type="Gene3D" id="2.60.40.10">
    <property type="entry name" value="Immunoglobulins"/>
    <property type="match status" value="2"/>
</dbReference>
<proteinExistence type="predicted"/>
<dbReference type="GO" id="GO:0005886">
    <property type="term" value="C:plasma membrane"/>
    <property type="evidence" value="ECO:0007669"/>
    <property type="project" value="TreeGrafter"/>
</dbReference>
<feature type="signal peptide" evidence="6">
    <location>
        <begin position="1"/>
        <end position="35"/>
    </location>
</feature>
<gene>
    <name evidence="8" type="primary">IGSF9B</name>
    <name evidence="8" type="ORF">BLAG_LOCUS5103</name>
</gene>
<organism evidence="8 9">
    <name type="scientific">Branchiostoma lanceolatum</name>
    <name type="common">Common lancelet</name>
    <name type="synonym">Amphioxus lanceolatum</name>
    <dbReference type="NCBI Taxonomy" id="7740"/>
    <lineage>
        <taxon>Eukaryota</taxon>
        <taxon>Metazoa</taxon>
        <taxon>Chordata</taxon>
        <taxon>Cephalochordata</taxon>
        <taxon>Leptocardii</taxon>
        <taxon>Amphioxiformes</taxon>
        <taxon>Branchiostomatidae</taxon>
        <taxon>Branchiostoma</taxon>
    </lineage>
</organism>
<dbReference type="Proteomes" id="UP000838412">
    <property type="component" value="Chromosome 12"/>
</dbReference>
<evidence type="ECO:0000256" key="6">
    <source>
        <dbReference type="SAM" id="SignalP"/>
    </source>
</evidence>
<dbReference type="EMBL" id="OV696697">
    <property type="protein sequence ID" value="CAH1241474.1"/>
    <property type="molecule type" value="Genomic_DNA"/>
</dbReference>
<evidence type="ECO:0000256" key="2">
    <source>
        <dbReference type="ARBA" id="ARBA00023136"/>
    </source>
</evidence>
<dbReference type="InterPro" id="IPR051275">
    <property type="entry name" value="Cell_adhesion_signaling"/>
</dbReference>
<name>A0A8J9YTJ2_BRALA</name>
<evidence type="ECO:0000256" key="4">
    <source>
        <dbReference type="ARBA" id="ARBA00023180"/>
    </source>
</evidence>
<evidence type="ECO:0000313" key="9">
    <source>
        <dbReference type="Proteomes" id="UP000838412"/>
    </source>
</evidence>
<sequence>MTTGKRSILPRVFRMGWKVTVCAFVVAICGLNASGQVINDPENVTASIGDDVNLEWTFDANGEARLFEVWKKVPSTALASRSGGNTGPLQYFDQNQNGGNRKFSVIGAATLFVRDVQKEDNGPYQLSITFGNGVDLTSTAYLIVNYPPSIDGITASPSSTVREGSSLTLMCNADGNPDPAVRWTRQNGALGKAATIDANSGNLVFPNITLADKGIYTCTVENIIKGDPQAASKDISINVLTDQLTTLAPTPSLTSPLPPLTSSMTSSVTSVVSSLSSEGIDATLPPLVVGDDSDPESTATSLYPAPRSGVGRLQACMYVMCLLLSIFLAGPRQS</sequence>
<dbReference type="PANTHER" id="PTHR11640">
    <property type="entry name" value="NEPHRIN"/>
    <property type="match status" value="1"/>
</dbReference>
<keyword evidence="5" id="KW-0393">Immunoglobulin domain</keyword>
<dbReference type="InterPro" id="IPR013783">
    <property type="entry name" value="Ig-like_fold"/>
</dbReference>
<dbReference type="GO" id="GO:0005911">
    <property type="term" value="C:cell-cell junction"/>
    <property type="evidence" value="ECO:0007669"/>
    <property type="project" value="TreeGrafter"/>
</dbReference>
<dbReference type="InterPro" id="IPR003598">
    <property type="entry name" value="Ig_sub2"/>
</dbReference>
<feature type="chain" id="PRO_5035480572" evidence="6">
    <location>
        <begin position="36"/>
        <end position="334"/>
    </location>
</feature>
<evidence type="ECO:0000256" key="3">
    <source>
        <dbReference type="ARBA" id="ARBA00023157"/>
    </source>
</evidence>
<keyword evidence="4" id="KW-0325">Glycoprotein</keyword>
<dbReference type="PANTHER" id="PTHR11640:SF164">
    <property type="entry name" value="MAM DOMAIN-CONTAINING GLYCOSYLPHOSPHATIDYLINOSITOL ANCHOR PROTEIN 1"/>
    <property type="match status" value="1"/>
</dbReference>
<dbReference type="GO" id="GO:0098609">
    <property type="term" value="P:cell-cell adhesion"/>
    <property type="evidence" value="ECO:0007669"/>
    <property type="project" value="TreeGrafter"/>
</dbReference>
<evidence type="ECO:0000256" key="5">
    <source>
        <dbReference type="ARBA" id="ARBA00023319"/>
    </source>
</evidence>
<dbReference type="SUPFAM" id="SSF48726">
    <property type="entry name" value="Immunoglobulin"/>
    <property type="match status" value="2"/>
</dbReference>
<keyword evidence="3" id="KW-1015">Disulfide bond</keyword>
<dbReference type="InterPro" id="IPR003599">
    <property type="entry name" value="Ig_sub"/>
</dbReference>
<comment type="subcellular location">
    <subcellularLocation>
        <location evidence="1">Membrane</location>
        <topology evidence="1">Single-pass type I membrane protein</topology>
    </subcellularLocation>
</comment>